<evidence type="ECO:0000256" key="3">
    <source>
        <dbReference type="ARBA" id="ARBA00022512"/>
    </source>
</evidence>
<dbReference type="InterPro" id="IPR011050">
    <property type="entry name" value="Pectin_lyase_fold/virulence"/>
</dbReference>
<dbReference type="EMBL" id="JAINDJ010000002">
    <property type="protein sequence ID" value="KAG9459881.1"/>
    <property type="molecule type" value="Genomic_DNA"/>
</dbReference>
<gene>
    <name evidence="11" type="ORF">H6P81_004389</name>
</gene>
<feature type="region of interest" description="Disordered" evidence="10">
    <location>
        <begin position="36"/>
        <end position="89"/>
    </location>
</feature>
<proteinExistence type="inferred from homology"/>
<dbReference type="SMART" id="SM00710">
    <property type="entry name" value="PbH1"/>
    <property type="match status" value="5"/>
</dbReference>
<feature type="compositionally biased region" description="Basic residues" evidence="10">
    <location>
        <begin position="36"/>
        <end position="48"/>
    </location>
</feature>
<name>A0AAV7FHL7_ARIFI</name>
<dbReference type="SUPFAM" id="SSF51126">
    <property type="entry name" value="Pectin lyase-like"/>
    <property type="match status" value="1"/>
</dbReference>
<dbReference type="InterPro" id="IPR006626">
    <property type="entry name" value="PbH1"/>
</dbReference>
<comment type="similarity">
    <text evidence="2 9">Belongs to the glycosyl hydrolase 28 family.</text>
</comment>
<keyword evidence="12" id="KW-1185">Reference proteome</keyword>
<dbReference type="Gene3D" id="2.160.20.10">
    <property type="entry name" value="Single-stranded right-handed beta-helix, Pectin lyase-like"/>
    <property type="match status" value="1"/>
</dbReference>
<evidence type="ECO:0000256" key="4">
    <source>
        <dbReference type="ARBA" id="ARBA00022525"/>
    </source>
</evidence>
<feature type="active site" evidence="8">
    <location>
        <position position="319"/>
    </location>
</feature>
<keyword evidence="4" id="KW-0964">Secreted</keyword>
<evidence type="ECO:0000256" key="9">
    <source>
        <dbReference type="RuleBase" id="RU361169"/>
    </source>
</evidence>
<dbReference type="PANTHER" id="PTHR31375">
    <property type="match status" value="1"/>
</dbReference>
<dbReference type="GO" id="GO:0005975">
    <property type="term" value="P:carbohydrate metabolic process"/>
    <property type="evidence" value="ECO:0007669"/>
    <property type="project" value="InterPro"/>
</dbReference>
<keyword evidence="5 9" id="KW-0378">Hydrolase</keyword>
<keyword evidence="3" id="KW-0134">Cell wall</keyword>
<dbReference type="FunFam" id="2.160.20.10:FF:000012">
    <property type="entry name" value="Polygalacturonase At1g48100 family"/>
    <property type="match status" value="1"/>
</dbReference>
<reference evidence="11 12" key="1">
    <citation type="submission" date="2021-07" db="EMBL/GenBank/DDBJ databases">
        <title>The Aristolochia fimbriata genome: insights into angiosperm evolution, floral development and chemical biosynthesis.</title>
        <authorList>
            <person name="Jiao Y."/>
        </authorList>
    </citation>
    <scope>NUCLEOTIDE SEQUENCE [LARGE SCALE GENOMIC DNA]</scope>
    <source>
        <strain evidence="11">IBCAS-2021</strain>
        <tissue evidence="11">Leaf</tissue>
    </source>
</reference>
<evidence type="ECO:0008006" key="13">
    <source>
        <dbReference type="Google" id="ProtNLM"/>
    </source>
</evidence>
<evidence type="ECO:0000256" key="10">
    <source>
        <dbReference type="SAM" id="MobiDB-lite"/>
    </source>
</evidence>
<evidence type="ECO:0000256" key="1">
    <source>
        <dbReference type="ARBA" id="ARBA00004191"/>
    </source>
</evidence>
<dbReference type="PROSITE" id="PS00502">
    <property type="entry name" value="POLYGALACTURONASE"/>
    <property type="match status" value="1"/>
</dbReference>
<dbReference type="Pfam" id="PF00295">
    <property type="entry name" value="Glyco_hydro_28"/>
    <property type="match status" value="1"/>
</dbReference>
<evidence type="ECO:0000313" key="12">
    <source>
        <dbReference type="Proteomes" id="UP000825729"/>
    </source>
</evidence>
<keyword evidence="6 9" id="KW-0326">Glycosidase</keyword>
<keyword evidence="7" id="KW-0961">Cell wall biogenesis/degradation</keyword>
<feature type="compositionally biased region" description="Pro residues" evidence="10">
    <location>
        <begin position="53"/>
        <end position="75"/>
    </location>
</feature>
<dbReference type="GO" id="GO:0004650">
    <property type="term" value="F:polygalacturonase activity"/>
    <property type="evidence" value="ECO:0007669"/>
    <property type="project" value="InterPro"/>
</dbReference>
<dbReference type="GO" id="GO:0071555">
    <property type="term" value="P:cell wall organization"/>
    <property type="evidence" value="ECO:0007669"/>
    <property type="project" value="UniProtKB-KW"/>
</dbReference>
<evidence type="ECO:0000256" key="6">
    <source>
        <dbReference type="ARBA" id="ARBA00023295"/>
    </source>
</evidence>
<protein>
    <recommendedName>
        <fullName evidence="13">Polygalacturonase</fullName>
    </recommendedName>
</protein>
<sequence>MEGRVLVLLQFSFFLIFSVISSSLFVPPTLARFHAHKPKHHGHEHHHISIPPMASPAPSSPPPDDSTPTTSPAPEPASNQNPDAGNASNSSPVFNVLSFGAVGDAISDDTEAFKAAWDAARLVENATLLVPGRYSFLLQPAIFTGPCQKGFTFQVEGTVVPPDGPESWPQSNNKRQWLVFYRADEMTLRGGGLIDGRGQKWWNLPCKPHRGVNGTTLPGPCDSPVALRFFMSSNLTVRGLRINNSPQFHFRFDNCRNVVVDSITINAPALSPNTDGIHLENTNNVGIYNSVISNGDDCVSIGSGSYNVDIRNITCGPSHGISIGSLGNHNTRACVYNITVTKTTIRHSDNGVRIKTWQGGSGSVSGVTFSDIHMDAVRNPIIIDQYYCLTRACSNQTSAVYVSDVAYLNVKGTYDVRSPPMQFACSDAVPCTNLTLSDIELLPAQGDLLRDPVCWNAYGDPEALTIPPINSCLLEGFPKSIMDAEVDKC</sequence>
<comment type="caution">
    <text evidence="11">The sequence shown here is derived from an EMBL/GenBank/DDBJ whole genome shotgun (WGS) entry which is preliminary data.</text>
</comment>
<organism evidence="11 12">
    <name type="scientific">Aristolochia fimbriata</name>
    <name type="common">White veined hardy Dutchman's pipe vine</name>
    <dbReference type="NCBI Taxonomy" id="158543"/>
    <lineage>
        <taxon>Eukaryota</taxon>
        <taxon>Viridiplantae</taxon>
        <taxon>Streptophyta</taxon>
        <taxon>Embryophyta</taxon>
        <taxon>Tracheophyta</taxon>
        <taxon>Spermatophyta</taxon>
        <taxon>Magnoliopsida</taxon>
        <taxon>Magnoliidae</taxon>
        <taxon>Piperales</taxon>
        <taxon>Aristolochiaceae</taxon>
        <taxon>Aristolochia</taxon>
    </lineage>
</organism>
<evidence type="ECO:0000313" key="11">
    <source>
        <dbReference type="EMBL" id="KAG9459881.1"/>
    </source>
</evidence>
<dbReference type="InterPro" id="IPR012334">
    <property type="entry name" value="Pectin_lyas_fold"/>
</dbReference>
<dbReference type="AlphaFoldDB" id="A0AAV7FHL7"/>
<evidence type="ECO:0000256" key="7">
    <source>
        <dbReference type="ARBA" id="ARBA00023316"/>
    </source>
</evidence>
<evidence type="ECO:0000256" key="8">
    <source>
        <dbReference type="PROSITE-ProRule" id="PRU10052"/>
    </source>
</evidence>
<evidence type="ECO:0000256" key="5">
    <source>
        <dbReference type="ARBA" id="ARBA00022801"/>
    </source>
</evidence>
<accession>A0AAV7FHL7</accession>
<dbReference type="Proteomes" id="UP000825729">
    <property type="component" value="Unassembled WGS sequence"/>
</dbReference>
<evidence type="ECO:0000256" key="2">
    <source>
        <dbReference type="ARBA" id="ARBA00008834"/>
    </source>
</evidence>
<feature type="compositionally biased region" description="Polar residues" evidence="10">
    <location>
        <begin position="79"/>
        <end position="89"/>
    </location>
</feature>
<dbReference type="InterPro" id="IPR000743">
    <property type="entry name" value="Glyco_hydro_28"/>
</dbReference>
<comment type="subcellular location">
    <subcellularLocation>
        <location evidence="1">Secreted</location>
        <location evidence="1">Cell wall</location>
    </subcellularLocation>
</comment>